<evidence type="ECO:0000313" key="2">
    <source>
        <dbReference type="EMBL" id="CAE0780546.1"/>
    </source>
</evidence>
<reference evidence="2" key="1">
    <citation type="submission" date="2021-01" db="EMBL/GenBank/DDBJ databases">
        <authorList>
            <person name="Corre E."/>
            <person name="Pelletier E."/>
            <person name="Niang G."/>
            <person name="Scheremetjew M."/>
            <person name="Finn R."/>
            <person name="Kale V."/>
            <person name="Holt S."/>
            <person name="Cochrane G."/>
            <person name="Meng A."/>
            <person name="Brown T."/>
            <person name="Cohen L."/>
        </authorList>
    </citation>
    <scope>NUCLEOTIDE SEQUENCE</scope>
    <source>
        <strain evidence="2">CCMP645</strain>
    </source>
</reference>
<gene>
    <name evidence="2" type="ORF">PCAR00345_LOCUS33185</name>
</gene>
<accession>A0A7S4BXU7</accession>
<evidence type="ECO:0000256" key="1">
    <source>
        <dbReference type="SAM" id="MobiDB-lite"/>
    </source>
</evidence>
<feature type="region of interest" description="Disordered" evidence="1">
    <location>
        <begin position="21"/>
        <end position="50"/>
    </location>
</feature>
<dbReference type="AlphaFoldDB" id="A0A7S4BXU7"/>
<protein>
    <submittedName>
        <fullName evidence="2">Uncharacterized protein</fullName>
    </submittedName>
</protein>
<organism evidence="2">
    <name type="scientific">Chrysotila carterae</name>
    <name type="common">Marine alga</name>
    <name type="synonym">Syracosphaera carterae</name>
    <dbReference type="NCBI Taxonomy" id="13221"/>
    <lineage>
        <taxon>Eukaryota</taxon>
        <taxon>Haptista</taxon>
        <taxon>Haptophyta</taxon>
        <taxon>Prymnesiophyceae</taxon>
        <taxon>Isochrysidales</taxon>
        <taxon>Isochrysidaceae</taxon>
        <taxon>Chrysotila</taxon>
    </lineage>
</organism>
<proteinExistence type="predicted"/>
<sequence length="111" mass="12444">MSPSQFVDSHADYRIFERLIPSRGPGTSSRRPTAEASATHARPTQRRLHPLEAQRSYLPLHSQRLKRNSANFWLCNLASGARLHPLTLLGLIKVISLRPRLVLSVVQAVEA</sequence>
<name>A0A7S4BXU7_CHRCT</name>
<dbReference type="EMBL" id="HBIZ01051867">
    <property type="protein sequence ID" value="CAE0780546.1"/>
    <property type="molecule type" value="Transcribed_RNA"/>
</dbReference>